<protein>
    <recommendedName>
        <fullName evidence="3 10">Isopentenyl-diphosphate Delta-isomerase</fullName>
        <shortName evidence="10">IPP isomerase</shortName>
        <ecNumber evidence="3 10">5.3.3.2</ecNumber>
    </recommendedName>
    <alternativeName>
        <fullName evidence="10">IPP:DMAPP isomerase</fullName>
    </alternativeName>
    <alternativeName>
        <fullName evidence="10">Isopentenyl pyrophosphate isomerase</fullName>
    </alternativeName>
</protein>
<dbReference type="EC" id="5.3.3.2" evidence="3 10"/>
<dbReference type="NCBIfam" id="NF002995">
    <property type="entry name" value="PRK03759.1"/>
    <property type="match status" value="1"/>
</dbReference>
<evidence type="ECO:0000256" key="4">
    <source>
        <dbReference type="ARBA" id="ARBA00022490"/>
    </source>
</evidence>
<dbReference type="InterPro" id="IPR000086">
    <property type="entry name" value="NUDIX_hydrolase_dom"/>
</dbReference>
<keyword evidence="7 10" id="KW-0464">Manganese</keyword>
<evidence type="ECO:0000256" key="10">
    <source>
        <dbReference type="HAMAP-Rule" id="MF_00202"/>
    </source>
</evidence>
<dbReference type="GO" id="GO:0046872">
    <property type="term" value="F:metal ion binding"/>
    <property type="evidence" value="ECO:0007669"/>
    <property type="project" value="UniProtKB-KW"/>
</dbReference>
<dbReference type="SUPFAM" id="SSF55811">
    <property type="entry name" value="Nudix"/>
    <property type="match status" value="1"/>
</dbReference>
<keyword evidence="14" id="KW-1185">Reference proteome</keyword>
<dbReference type="NCBIfam" id="TIGR02150">
    <property type="entry name" value="IPP_isom_1"/>
    <property type="match status" value="1"/>
</dbReference>
<evidence type="ECO:0000256" key="6">
    <source>
        <dbReference type="ARBA" id="ARBA00022842"/>
    </source>
</evidence>
<evidence type="ECO:0000256" key="9">
    <source>
        <dbReference type="ARBA" id="ARBA00023235"/>
    </source>
</evidence>
<evidence type="ECO:0000256" key="3">
    <source>
        <dbReference type="ARBA" id="ARBA00012057"/>
    </source>
</evidence>
<feature type="binding site" evidence="10">
    <location>
        <position position="152"/>
    </location>
    <ligand>
        <name>Mn(2+)</name>
        <dbReference type="ChEBI" id="CHEBI:29035"/>
    </ligand>
</feature>
<keyword evidence="8 10" id="KW-0414">Isoprene biosynthesis</keyword>
<name>A0A239VDH0_9MICO</name>
<evidence type="ECO:0000313" key="13">
    <source>
        <dbReference type="EMBL" id="SNV19514.1"/>
    </source>
</evidence>
<dbReference type="GO" id="GO:0005737">
    <property type="term" value="C:cytoplasm"/>
    <property type="evidence" value="ECO:0007669"/>
    <property type="project" value="UniProtKB-SubCell"/>
</dbReference>
<dbReference type="Proteomes" id="UP000242637">
    <property type="component" value="Chromosome 1"/>
</dbReference>
<evidence type="ECO:0000313" key="14">
    <source>
        <dbReference type="Proteomes" id="UP000242637"/>
    </source>
</evidence>
<dbReference type="AlphaFoldDB" id="A0A239VDH0"/>
<comment type="function">
    <text evidence="10">Catalyzes the 1,3-allylic rearrangement of the homoallylic substrate isopentenyl (IPP) to its highly electrophilic allylic isomer, dimethylallyl diphosphate (DMAPP).</text>
</comment>
<proteinExistence type="inferred from homology"/>
<dbReference type="GO" id="GO:0050992">
    <property type="term" value="P:dimethylallyl diphosphate biosynthetic process"/>
    <property type="evidence" value="ECO:0007669"/>
    <property type="project" value="UniProtKB-UniRule"/>
</dbReference>
<dbReference type="PROSITE" id="PS51462">
    <property type="entry name" value="NUDIX"/>
    <property type="match status" value="1"/>
</dbReference>
<comment type="subcellular location">
    <subcellularLocation>
        <location evidence="10">Cytoplasm</location>
    </subcellularLocation>
</comment>
<keyword evidence="9 10" id="KW-0413">Isomerase</keyword>
<feature type="active site" evidence="10">
    <location>
        <position position="103"/>
    </location>
</feature>
<feature type="binding site" evidence="10">
    <location>
        <position position="68"/>
    </location>
    <ligand>
        <name>Mn(2+)</name>
        <dbReference type="ChEBI" id="CHEBI:29035"/>
    </ligand>
</feature>
<dbReference type="GO" id="GO:0004452">
    <property type="term" value="F:isopentenyl-diphosphate delta-isomerase activity"/>
    <property type="evidence" value="ECO:0007669"/>
    <property type="project" value="UniProtKB-UniRule"/>
</dbReference>
<comment type="cofactor">
    <cofactor evidence="10">
        <name>Mn(2+)</name>
        <dbReference type="ChEBI" id="CHEBI:29035"/>
    </cofactor>
    <text evidence="10">Binds 1 Mn(2+) ion per subunit.</text>
</comment>
<dbReference type="InterPro" id="IPR011876">
    <property type="entry name" value="IsopentenylPP_isomerase_typ1"/>
</dbReference>
<dbReference type="KEGG" id="dco:SAMEA4475696_0720"/>
<sequence length="211" mass="23660">MTPPTTDTPTNTTTGQPWPPTPKHTPLRALLNRIRPTPNEDLVILVKNGHDIGTANRLHIHTTNTPLHRAFSTYLRRDDGRVLITRRAITKTTWPGVWTNTACGHPRPGETPTQAATRRVPEELGTPPLNLRTKIPNFTYRATDASGIVENEICPVLVGEIDHTTLNPNPNEVAEHAWVHWEDLRHTARTMPHLLSPWSVLQINALGDNPW</sequence>
<feature type="binding site" evidence="10">
    <location>
        <position position="150"/>
    </location>
    <ligand>
        <name>Mn(2+)</name>
        <dbReference type="ChEBI" id="CHEBI:29035"/>
    </ligand>
</feature>
<dbReference type="GO" id="GO:0008299">
    <property type="term" value="P:isoprenoid biosynthetic process"/>
    <property type="evidence" value="ECO:0007669"/>
    <property type="project" value="UniProtKB-UniRule"/>
</dbReference>
<keyword evidence="5 10" id="KW-0479">Metal-binding</keyword>
<keyword evidence="6 10" id="KW-0460">Magnesium</keyword>
<dbReference type="Gene3D" id="3.90.79.10">
    <property type="entry name" value="Nucleoside Triphosphate Pyrophosphohydrolase"/>
    <property type="match status" value="1"/>
</dbReference>
<dbReference type="PANTHER" id="PTHR10885:SF0">
    <property type="entry name" value="ISOPENTENYL-DIPHOSPHATE DELTA-ISOMERASE"/>
    <property type="match status" value="1"/>
</dbReference>
<dbReference type="HAMAP" id="MF_00202">
    <property type="entry name" value="Idi"/>
    <property type="match status" value="1"/>
</dbReference>
<evidence type="ECO:0000256" key="7">
    <source>
        <dbReference type="ARBA" id="ARBA00023211"/>
    </source>
</evidence>
<dbReference type="EMBL" id="LT906453">
    <property type="protein sequence ID" value="SNV19514.1"/>
    <property type="molecule type" value="Genomic_DNA"/>
</dbReference>
<reference evidence="13 14" key="1">
    <citation type="submission" date="2017-06" db="EMBL/GenBank/DDBJ databases">
        <authorList>
            <consortium name="Pathogen Informatics"/>
        </authorList>
    </citation>
    <scope>NUCLEOTIDE SEQUENCE [LARGE SCALE GENOMIC DNA]</scope>
    <source>
        <strain evidence="13 14">NCTC13039</strain>
    </source>
</reference>
<feature type="region of interest" description="Disordered" evidence="11">
    <location>
        <begin position="1"/>
        <end position="24"/>
    </location>
</feature>
<feature type="domain" description="Nudix hydrolase" evidence="12">
    <location>
        <begin position="66"/>
        <end position="201"/>
    </location>
</feature>
<dbReference type="RefSeq" id="WP_231935437.1">
    <property type="nucleotide sequence ID" value="NZ_JAAFNL010000001.1"/>
</dbReference>
<feature type="binding site" evidence="10">
    <location>
        <position position="61"/>
    </location>
    <ligand>
        <name>Mn(2+)</name>
        <dbReference type="ChEBI" id="CHEBI:29035"/>
    </ligand>
</feature>
<feature type="active site" evidence="10">
    <location>
        <position position="152"/>
    </location>
</feature>
<feature type="compositionally biased region" description="Low complexity" evidence="11">
    <location>
        <begin position="1"/>
        <end position="16"/>
    </location>
</feature>
<evidence type="ECO:0000256" key="8">
    <source>
        <dbReference type="ARBA" id="ARBA00023229"/>
    </source>
</evidence>
<dbReference type="PANTHER" id="PTHR10885">
    <property type="entry name" value="ISOPENTENYL-DIPHOSPHATE DELTA-ISOMERASE"/>
    <property type="match status" value="1"/>
</dbReference>
<gene>
    <name evidence="10 13" type="primary">idi</name>
    <name evidence="13" type="ORF">SAMEA4475696_00720</name>
</gene>
<comment type="cofactor">
    <cofactor evidence="10">
        <name>Mg(2+)</name>
        <dbReference type="ChEBI" id="CHEBI:18420"/>
    </cofactor>
    <text evidence="10">Binds 1 Mg(2+) ion per subunit. The magnesium ion binds only when substrate is bound.</text>
</comment>
<evidence type="ECO:0000256" key="1">
    <source>
        <dbReference type="ARBA" id="ARBA00004826"/>
    </source>
</evidence>
<feature type="binding site" evidence="10">
    <location>
        <position position="123"/>
    </location>
    <ligand>
        <name>Mg(2+)</name>
        <dbReference type="ChEBI" id="CHEBI:18420"/>
    </ligand>
</feature>
<dbReference type="GeneID" id="63458986"/>
<evidence type="ECO:0000256" key="2">
    <source>
        <dbReference type="ARBA" id="ARBA00007579"/>
    </source>
</evidence>
<dbReference type="CDD" id="cd02885">
    <property type="entry name" value="NUDIX_IPP_Isomerase"/>
    <property type="match status" value="1"/>
</dbReference>
<evidence type="ECO:0000256" key="5">
    <source>
        <dbReference type="ARBA" id="ARBA00022723"/>
    </source>
</evidence>
<dbReference type="UniPathway" id="UPA00059">
    <property type="reaction ID" value="UER00104"/>
</dbReference>
<evidence type="ECO:0000259" key="12">
    <source>
        <dbReference type="PROSITE" id="PS51462"/>
    </source>
</evidence>
<feature type="binding site" evidence="10">
    <location>
        <position position="105"/>
    </location>
    <ligand>
        <name>Mn(2+)</name>
        <dbReference type="ChEBI" id="CHEBI:29035"/>
    </ligand>
</feature>
<dbReference type="Pfam" id="PF00293">
    <property type="entry name" value="NUDIX"/>
    <property type="match status" value="1"/>
</dbReference>
<keyword evidence="4 10" id="KW-0963">Cytoplasm</keyword>
<organism evidence="13 14">
    <name type="scientific">Dermatophilus congolensis</name>
    <dbReference type="NCBI Taxonomy" id="1863"/>
    <lineage>
        <taxon>Bacteria</taxon>
        <taxon>Bacillati</taxon>
        <taxon>Actinomycetota</taxon>
        <taxon>Actinomycetes</taxon>
        <taxon>Micrococcales</taxon>
        <taxon>Dermatophilaceae</taxon>
        <taxon>Dermatophilus</taxon>
    </lineage>
</organism>
<accession>A0A239VDH0</accession>
<dbReference type="STRING" id="1121387.GCA_000429885_01817"/>
<dbReference type="InterPro" id="IPR056375">
    <property type="entry name" value="Idi_bact"/>
</dbReference>
<dbReference type="InterPro" id="IPR015797">
    <property type="entry name" value="NUDIX_hydrolase-like_dom_sf"/>
</dbReference>
<comment type="catalytic activity">
    <reaction evidence="10">
        <text>isopentenyl diphosphate = dimethylallyl diphosphate</text>
        <dbReference type="Rhea" id="RHEA:23284"/>
        <dbReference type="ChEBI" id="CHEBI:57623"/>
        <dbReference type="ChEBI" id="CHEBI:128769"/>
        <dbReference type="EC" id="5.3.3.2"/>
    </reaction>
</comment>
<evidence type="ECO:0000256" key="11">
    <source>
        <dbReference type="SAM" id="MobiDB-lite"/>
    </source>
</evidence>
<comment type="pathway">
    <text evidence="1 10">Isoprenoid biosynthesis; dimethylallyl diphosphate biosynthesis; dimethylallyl diphosphate from isopentenyl diphosphate: step 1/1.</text>
</comment>
<comment type="similarity">
    <text evidence="2 10">Belongs to the IPP isomerase type 1 family.</text>
</comment>